<feature type="compositionally biased region" description="Basic and acidic residues" evidence="1">
    <location>
        <begin position="31"/>
        <end position="46"/>
    </location>
</feature>
<organism evidence="2 3">
    <name type="scientific">Candidatus Electrothrix communis</name>
    <dbReference type="NCBI Taxonomy" id="1859133"/>
    <lineage>
        <taxon>Bacteria</taxon>
        <taxon>Pseudomonadati</taxon>
        <taxon>Thermodesulfobacteriota</taxon>
        <taxon>Desulfobulbia</taxon>
        <taxon>Desulfobulbales</taxon>
        <taxon>Desulfobulbaceae</taxon>
        <taxon>Candidatus Electrothrix</taxon>
    </lineage>
</organism>
<gene>
    <name evidence="2" type="ORF">VT98_11882</name>
</gene>
<dbReference type="EMBL" id="MTKP01000188">
    <property type="protein sequence ID" value="RWX47954.1"/>
    <property type="molecule type" value="Genomic_DNA"/>
</dbReference>
<accession>A0A444J4E6</accession>
<evidence type="ECO:0000313" key="3">
    <source>
        <dbReference type="Proteomes" id="UP000288086"/>
    </source>
</evidence>
<dbReference type="InterPro" id="IPR017739">
    <property type="entry name" value="T6SS-assoc_VCA0119"/>
</dbReference>
<dbReference type="AlphaFoldDB" id="A0A444J4E6"/>
<dbReference type="Proteomes" id="UP000288086">
    <property type="component" value="Unassembled WGS sequence"/>
</dbReference>
<dbReference type="Pfam" id="PF16989">
    <property type="entry name" value="T6SS_VasJ"/>
    <property type="match status" value="1"/>
</dbReference>
<name>A0A444J4E6_9BACT</name>
<proteinExistence type="predicted"/>
<sequence>MIKEIPIEAATYAEVIEESPAEQPPIPGPAEVEKPPADISPKEVPARRAKPVAEQNDTVRELASAEDALHSLRAANEQIKRAALFLVENNPADPTGHRSLRQALWAELDALPPAVEQKTIIPSPELYILTTLQELVAREDWANLASVAAMQSSQYLFWLDLQRYCATGLEKLGIRYADAYDVVCQETAALLRRLSGVTELQFADGTPFADQETKDWCQGLDSGSMDLTAGLQSVGSEAAQGAFHDAVAQAQAFLREHKLIDGVRILQKGIENAASGKEAMQWRLALIQLLLEGKTAKTAYAHCQILVEDIERYRLETWDPAQAVLIYTVCCHCLKAVSAKLFKERSGEFMNRIARLNPAEALLLDF</sequence>
<protein>
    <submittedName>
        <fullName evidence="2">Type VI secretion-associated protein, VC_A0119 family</fullName>
    </submittedName>
</protein>
<dbReference type="PANTHER" id="PTHR37024:SF3">
    <property type="entry name" value="TYPE VI SECRETION SYSTEM PROTEIN TSSA"/>
    <property type="match status" value="1"/>
</dbReference>
<evidence type="ECO:0000313" key="2">
    <source>
        <dbReference type="EMBL" id="RWX47954.1"/>
    </source>
</evidence>
<dbReference type="PANTHER" id="PTHR37024">
    <property type="entry name" value="TYPE VI SECRETION SYSTEM DUF2094 AND IMPA-RELATED DOMAIN PROTEIN"/>
    <property type="match status" value="1"/>
</dbReference>
<keyword evidence="3" id="KW-1185">Reference proteome</keyword>
<evidence type="ECO:0000256" key="1">
    <source>
        <dbReference type="SAM" id="MobiDB-lite"/>
    </source>
</evidence>
<reference evidence="2 3" key="1">
    <citation type="submission" date="2017-01" db="EMBL/GenBank/DDBJ databases">
        <title>The cable genome- insights into the physiology and evolution of filamentous bacteria capable of sulfide oxidation via long distance electron transfer.</title>
        <authorList>
            <person name="Schreiber L."/>
            <person name="Bjerg J.T."/>
            <person name="Boggild A."/>
            <person name="Van De Vossenberg J."/>
            <person name="Meysman F."/>
            <person name="Nielsen L.P."/>
            <person name="Schramm A."/>
            <person name="Kjeldsen K.U."/>
        </authorList>
    </citation>
    <scope>NUCLEOTIDE SEQUENCE [LARGE SCALE GENOMIC DNA]</scope>
    <source>
        <strain evidence="2">A1</strain>
    </source>
</reference>
<comment type="caution">
    <text evidence="2">The sequence shown here is derived from an EMBL/GenBank/DDBJ whole genome shotgun (WGS) entry which is preliminary data.</text>
</comment>
<feature type="region of interest" description="Disordered" evidence="1">
    <location>
        <begin position="15"/>
        <end position="53"/>
    </location>
</feature>